<evidence type="ECO:0000256" key="5">
    <source>
        <dbReference type="ARBA" id="ARBA00023004"/>
    </source>
</evidence>
<keyword evidence="4 7" id="KW-0560">Oxidoreductase</keyword>
<dbReference type="EMBL" id="PVLV01000248">
    <property type="protein sequence ID" value="PRH78072.1"/>
    <property type="molecule type" value="Genomic_DNA"/>
</dbReference>
<evidence type="ECO:0000256" key="2">
    <source>
        <dbReference type="ARBA" id="ARBA00022617"/>
    </source>
</evidence>
<comment type="similarity">
    <text evidence="1 7">Belongs to the cytochrome P450 family.</text>
</comment>
<dbReference type="InterPro" id="IPR017972">
    <property type="entry name" value="Cyt_P450_CS"/>
</dbReference>
<dbReference type="InterPro" id="IPR002397">
    <property type="entry name" value="Cyt_P450_B"/>
</dbReference>
<accession>A0A2S9PUH5</accession>
<dbReference type="FunFam" id="1.10.630.10:FF:000018">
    <property type="entry name" value="Cytochrome P450 monooxygenase"/>
    <property type="match status" value="1"/>
</dbReference>
<dbReference type="PANTHER" id="PTHR46696:SF1">
    <property type="entry name" value="CYTOCHROME P450 YJIB-RELATED"/>
    <property type="match status" value="1"/>
</dbReference>
<dbReference type="RefSeq" id="WP_105869734.1">
    <property type="nucleotide sequence ID" value="NZ_PVLV01000248.1"/>
</dbReference>
<name>A0A2S9PUH5_9ACTN</name>
<dbReference type="InterPro" id="IPR001128">
    <property type="entry name" value="Cyt_P450"/>
</dbReference>
<keyword evidence="6 7" id="KW-0503">Monooxygenase</keyword>
<dbReference type="GO" id="GO:0004497">
    <property type="term" value="F:monooxygenase activity"/>
    <property type="evidence" value="ECO:0007669"/>
    <property type="project" value="UniProtKB-KW"/>
</dbReference>
<keyword evidence="5 7" id="KW-0408">Iron</keyword>
<reference evidence="8 9" key="1">
    <citation type="submission" date="2018-03" db="EMBL/GenBank/DDBJ databases">
        <title>Novel Streptomyces sp. from soil.</title>
        <authorList>
            <person name="Tan G.Y.A."/>
            <person name="Lee Z.Y."/>
        </authorList>
    </citation>
    <scope>NUCLEOTIDE SEQUENCE [LARGE SCALE GENOMIC DNA]</scope>
    <source>
        <strain evidence="8 9">ST5x</strain>
    </source>
</reference>
<keyword evidence="3 7" id="KW-0479">Metal-binding</keyword>
<dbReference type="CDD" id="cd11029">
    <property type="entry name" value="CYP107-like"/>
    <property type="match status" value="1"/>
</dbReference>
<evidence type="ECO:0000313" key="9">
    <source>
        <dbReference type="Proteomes" id="UP000239322"/>
    </source>
</evidence>
<dbReference type="Pfam" id="PF00067">
    <property type="entry name" value="p450"/>
    <property type="match status" value="2"/>
</dbReference>
<keyword evidence="2 7" id="KW-0349">Heme</keyword>
<dbReference type="AlphaFoldDB" id="A0A2S9PUH5"/>
<gene>
    <name evidence="8" type="ORF">C6N75_16865</name>
</gene>
<keyword evidence="9" id="KW-1185">Reference proteome</keyword>
<dbReference type="SUPFAM" id="SSF48264">
    <property type="entry name" value="Cytochrome P450"/>
    <property type="match status" value="1"/>
</dbReference>
<sequence>MGMTGCPYAIDVLGRDHAGEAAALRSQGPAVKVQLPGGVTAWSVTRHRHIKQLTSDRRVSKDAYRHWPEFAEGRITEAWPLYYWVSAQNMGFSYGEEHARLRRIVAGGFTARRTQQLRPQIEAAVKELIDDLAATPAGQPVDLIASFTKLLPMRVICDLFGVTEDARAELCAEVSTTFSTVATPEETTASQMKVFQLLGELVAHRRAHPGDDLTSALIETLDNGDRLTEEELVGTLNLLIAAGQETTGNMIGNALVELLAQPEQLAHVRAGRADWDDVVAETLRARGVAAHTPLRYAVEDIDLDGVVIPKGEAILVNFASAGHDEDQYGPDAAVFDLLREDHGSIAFGHGTHFCLGAPLARLEGQVALEALFDRFPDMRLALPKEQLTPEPSFIINCFHSVPVILEPPTA</sequence>
<dbReference type="PROSITE" id="PS00086">
    <property type="entry name" value="CYTOCHROME_P450"/>
    <property type="match status" value="1"/>
</dbReference>
<evidence type="ECO:0000256" key="4">
    <source>
        <dbReference type="ARBA" id="ARBA00023002"/>
    </source>
</evidence>
<dbReference type="InterPro" id="IPR036396">
    <property type="entry name" value="Cyt_P450_sf"/>
</dbReference>
<dbReference type="PANTHER" id="PTHR46696">
    <property type="entry name" value="P450, PUTATIVE (EUROFUNG)-RELATED"/>
    <property type="match status" value="1"/>
</dbReference>
<dbReference type="GO" id="GO:0005506">
    <property type="term" value="F:iron ion binding"/>
    <property type="evidence" value="ECO:0007669"/>
    <property type="project" value="InterPro"/>
</dbReference>
<dbReference type="GO" id="GO:0020037">
    <property type="term" value="F:heme binding"/>
    <property type="evidence" value="ECO:0007669"/>
    <property type="project" value="InterPro"/>
</dbReference>
<protein>
    <submittedName>
        <fullName evidence="8">Cytochrome P450</fullName>
    </submittedName>
</protein>
<evidence type="ECO:0000256" key="1">
    <source>
        <dbReference type="ARBA" id="ARBA00010617"/>
    </source>
</evidence>
<dbReference type="PRINTS" id="PR00385">
    <property type="entry name" value="P450"/>
</dbReference>
<dbReference type="GO" id="GO:0016705">
    <property type="term" value="F:oxidoreductase activity, acting on paired donors, with incorporation or reduction of molecular oxygen"/>
    <property type="evidence" value="ECO:0007669"/>
    <property type="project" value="InterPro"/>
</dbReference>
<evidence type="ECO:0000256" key="3">
    <source>
        <dbReference type="ARBA" id="ARBA00022723"/>
    </source>
</evidence>
<proteinExistence type="inferred from homology"/>
<dbReference type="OrthoDB" id="5500002at2"/>
<evidence type="ECO:0000313" key="8">
    <source>
        <dbReference type="EMBL" id="PRH78072.1"/>
    </source>
</evidence>
<dbReference type="Proteomes" id="UP000239322">
    <property type="component" value="Unassembled WGS sequence"/>
</dbReference>
<organism evidence="8 9">
    <name type="scientific">Streptomyces solincola</name>
    <dbReference type="NCBI Taxonomy" id="2100817"/>
    <lineage>
        <taxon>Bacteria</taxon>
        <taxon>Bacillati</taxon>
        <taxon>Actinomycetota</taxon>
        <taxon>Actinomycetes</taxon>
        <taxon>Kitasatosporales</taxon>
        <taxon>Streptomycetaceae</taxon>
        <taxon>Streptomyces</taxon>
    </lineage>
</organism>
<comment type="caution">
    <text evidence="8">The sequence shown here is derived from an EMBL/GenBank/DDBJ whole genome shotgun (WGS) entry which is preliminary data.</text>
</comment>
<dbReference type="Gene3D" id="1.10.630.10">
    <property type="entry name" value="Cytochrome P450"/>
    <property type="match status" value="1"/>
</dbReference>
<evidence type="ECO:0000256" key="6">
    <source>
        <dbReference type="ARBA" id="ARBA00023033"/>
    </source>
</evidence>
<dbReference type="PRINTS" id="PR00359">
    <property type="entry name" value="BP450"/>
</dbReference>
<evidence type="ECO:0000256" key="7">
    <source>
        <dbReference type="RuleBase" id="RU000461"/>
    </source>
</evidence>